<proteinExistence type="predicted"/>
<keyword evidence="3" id="KW-1185">Reference proteome</keyword>
<organism evidence="2 3">
    <name type="scientific">Anaeromyces robustus</name>
    <dbReference type="NCBI Taxonomy" id="1754192"/>
    <lineage>
        <taxon>Eukaryota</taxon>
        <taxon>Fungi</taxon>
        <taxon>Fungi incertae sedis</taxon>
        <taxon>Chytridiomycota</taxon>
        <taxon>Chytridiomycota incertae sedis</taxon>
        <taxon>Neocallimastigomycetes</taxon>
        <taxon>Neocallimastigales</taxon>
        <taxon>Neocallimastigaceae</taxon>
        <taxon>Anaeromyces</taxon>
    </lineage>
</organism>
<comment type="caution">
    <text evidence="2">The sequence shown here is derived from an EMBL/GenBank/DDBJ whole genome shotgun (WGS) entry which is preliminary data.</text>
</comment>
<evidence type="ECO:0000313" key="2">
    <source>
        <dbReference type="EMBL" id="ORX77156.1"/>
    </source>
</evidence>
<sequence length="72" mass="8316">MGEFSGARRNSNITLMQSKTFKKNYERCFSAEIISQSVDELRLTDNNESNNNDDNDDNDDDDENNNSYLNNN</sequence>
<reference evidence="2 3" key="2">
    <citation type="submission" date="2016-08" db="EMBL/GenBank/DDBJ databases">
        <title>Pervasive Adenine N6-methylation of Active Genes in Fungi.</title>
        <authorList>
            <consortium name="DOE Joint Genome Institute"/>
            <person name="Mondo S.J."/>
            <person name="Dannebaum R.O."/>
            <person name="Kuo R.C."/>
            <person name="Labutti K."/>
            <person name="Haridas S."/>
            <person name="Kuo A."/>
            <person name="Salamov A."/>
            <person name="Ahrendt S.R."/>
            <person name="Lipzen A."/>
            <person name="Sullivan W."/>
            <person name="Andreopoulos W.B."/>
            <person name="Clum A."/>
            <person name="Lindquist E."/>
            <person name="Daum C."/>
            <person name="Ramamoorthy G.K."/>
            <person name="Gryganskyi A."/>
            <person name="Culley D."/>
            <person name="Magnuson J.K."/>
            <person name="James T.Y."/>
            <person name="O'Malley M.A."/>
            <person name="Stajich J.E."/>
            <person name="Spatafora J.W."/>
            <person name="Visel A."/>
            <person name="Grigoriev I.V."/>
        </authorList>
    </citation>
    <scope>NUCLEOTIDE SEQUENCE [LARGE SCALE GENOMIC DNA]</scope>
    <source>
        <strain evidence="2 3">S4</strain>
    </source>
</reference>
<accession>A0A1Y1WVC4</accession>
<dbReference type="AlphaFoldDB" id="A0A1Y1WVC4"/>
<feature type="compositionally biased region" description="Acidic residues" evidence="1">
    <location>
        <begin position="51"/>
        <end position="64"/>
    </location>
</feature>
<dbReference type="EMBL" id="MCFG01000262">
    <property type="protein sequence ID" value="ORX77156.1"/>
    <property type="molecule type" value="Genomic_DNA"/>
</dbReference>
<reference evidence="2 3" key="1">
    <citation type="submission" date="2016-08" db="EMBL/GenBank/DDBJ databases">
        <title>A Parts List for Fungal Cellulosomes Revealed by Comparative Genomics.</title>
        <authorList>
            <consortium name="DOE Joint Genome Institute"/>
            <person name="Haitjema C.H."/>
            <person name="Gilmore S.P."/>
            <person name="Henske J.K."/>
            <person name="Solomon K.V."/>
            <person name="De Groot R."/>
            <person name="Kuo A."/>
            <person name="Mondo S.J."/>
            <person name="Salamov A.A."/>
            <person name="Labutti K."/>
            <person name="Zhao Z."/>
            <person name="Chiniquy J."/>
            <person name="Barry K."/>
            <person name="Brewer H.M."/>
            <person name="Purvine S.O."/>
            <person name="Wright A.T."/>
            <person name="Boxma B."/>
            <person name="Van Alen T."/>
            <person name="Hackstein J.H."/>
            <person name="Baker S.E."/>
            <person name="Grigoriev I.V."/>
            <person name="O'Malley M.A."/>
        </authorList>
    </citation>
    <scope>NUCLEOTIDE SEQUENCE [LARGE SCALE GENOMIC DNA]</scope>
    <source>
        <strain evidence="2 3">S4</strain>
    </source>
</reference>
<name>A0A1Y1WVC4_9FUNG</name>
<dbReference type="Proteomes" id="UP000193944">
    <property type="component" value="Unassembled WGS sequence"/>
</dbReference>
<protein>
    <submittedName>
        <fullName evidence="2">Uncharacterized protein</fullName>
    </submittedName>
</protein>
<gene>
    <name evidence="2" type="ORF">BCR32DRAFT_64603</name>
</gene>
<evidence type="ECO:0000313" key="3">
    <source>
        <dbReference type="Proteomes" id="UP000193944"/>
    </source>
</evidence>
<evidence type="ECO:0000256" key="1">
    <source>
        <dbReference type="SAM" id="MobiDB-lite"/>
    </source>
</evidence>
<feature type="region of interest" description="Disordered" evidence="1">
    <location>
        <begin position="39"/>
        <end position="72"/>
    </location>
</feature>